<feature type="compositionally biased region" description="Gly residues" evidence="2">
    <location>
        <begin position="876"/>
        <end position="888"/>
    </location>
</feature>
<feature type="compositionally biased region" description="Pro residues" evidence="2">
    <location>
        <begin position="743"/>
        <end position="757"/>
    </location>
</feature>
<feature type="transmembrane region" description="Helical" evidence="3">
    <location>
        <begin position="1172"/>
        <end position="1192"/>
    </location>
</feature>
<dbReference type="EMBL" id="JAEHOE010000003">
    <property type="protein sequence ID" value="KAG2500760.1"/>
    <property type="molecule type" value="Genomic_DNA"/>
</dbReference>
<evidence type="ECO:0000313" key="5">
    <source>
        <dbReference type="EMBL" id="KAG2500760.1"/>
    </source>
</evidence>
<keyword evidence="6" id="KW-1185">Reference proteome</keyword>
<dbReference type="OrthoDB" id="549891at2759"/>
<organism evidence="5 6">
    <name type="scientific">Edaphochlamys debaryana</name>
    <dbReference type="NCBI Taxonomy" id="47281"/>
    <lineage>
        <taxon>Eukaryota</taxon>
        <taxon>Viridiplantae</taxon>
        <taxon>Chlorophyta</taxon>
        <taxon>core chlorophytes</taxon>
        <taxon>Chlorophyceae</taxon>
        <taxon>CS clade</taxon>
        <taxon>Chlamydomonadales</taxon>
        <taxon>Chlamydomonadales incertae sedis</taxon>
        <taxon>Edaphochlamys</taxon>
    </lineage>
</organism>
<dbReference type="PROSITE" id="PS00070">
    <property type="entry name" value="ALDEHYDE_DEHYDR_CYS"/>
    <property type="match status" value="1"/>
</dbReference>
<feature type="region of interest" description="Disordered" evidence="2">
    <location>
        <begin position="1061"/>
        <end position="1121"/>
    </location>
</feature>
<feature type="chain" id="PRO_5032499075" evidence="4">
    <location>
        <begin position="23"/>
        <end position="1292"/>
    </location>
</feature>
<feature type="transmembrane region" description="Helical" evidence="3">
    <location>
        <begin position="1226"/>
        <end position="1247"/>
    </location>
</feature>
<gene>
    <name evidence="5" type="ORF">HYH03_001522</name>
</gene>
<sequence length="1292" mass="130960">MHGLGHALKVLATLHLSTLVLNTLVRPYCKEGNAVATPEPYARMLSAICEGTAFERAAFVLSNPSLAFGAVCSLRGSEAWLCWGFALLAARAAFALIALFTGKRETAHTLDAVLTAGQRCCALAHLLVRSFLAPLEPPSASALWFVHKLYAWDVISEILFPGGLLVESVYAAATLPSLVVLFTRYNRYHPAEAAPLPGIMLREALALAAILAAEAWRLRLRRARRASGSLASGPRAAPAALSSKLAPGLGCSGPSPCKDKGSHDGAGEPAYGGAGGCCDSAFASAQRLPAKGQLAEAGPLPAAEGPGQASTSAGAGPCAVAHRTGGKAVAGQAGDTGKHEDGGSGTAWPRRVSRSLEQQVTPGLLEDVGALQPAGPGLPLPARATGAVLLDSFLSSAPVASRPASALPVPRALLSGPAVLGSANPVDGSGAERVQQAAATAVVGPIIAEAVAFPRLPREIMPPPDWTALAHSEPWRVDAVAQRPFHVPRYTGRTRLLTRRIKIRGGADPEHIPPGFERRIEAALAKAGLVLEGVYVRRGCIEVVVDARRISDRGEGDEEGDPSDPSESIDIGAIIRALELPYDVPYDSGSASRSADVSASYDVTVFRKGTDLATDVAPDEDAAPTVSALHDSIPCSNRGPADTAHAHAQRSSASLLAPPPRVLTVQSLAVLPSSHANRRARSRALDDSDGFDGNGESLQLTALVWAPDARPFEVSARCMNRYLPLAAPPVISWQPAPRDTPAAQPPFPPPSNPLGPAEPPALPLGRVATVTVALVLEKLPPAPSVLSLAVHEPGSFSAAPPMPVLMLDDTAMAAELQQGLAACASAGSAACGGAGASPEGLQELLSDLGCFLHHCARLTAPSAGGAGQEDAEPVGSGSGGGAGVGVGGEAVQSPSQLRPQLVTLGLDLLEWFAYTAALWPLTTARLQRELLGMGAAPRQLRLAATAAAAAAAACSTAATAAAAAAAAAATTATAVDAPGAASPLEPGSMHQLSTSAPGALPGRHRALGGPEHVAAAAAAATATAGEWAPQRFTSQLFGADVTGQPPLLAAALSAPAAGTQQRVAAAAGREPAGGGSPAGSSPVTGLDGGVAGPSFTSLSHDGTQLQPPGRDRERGTASCLGGLEASRERGLPARGLKPRMGWIARGSRAAAWAGVLLVIAGLTWLGRQGDGAGYGFRLGLWAAGTAAVGASAQVFDLGVMLPAALVAPACVITCRAAGLRVPLPSLTGYALGLTALMLLANQVAGALRRLPKLQGRSEGPSGGGTQVWQIQPMSPCGCGSGAATVATRAKVE</sequence>
<comment type="caution">
    <text evidence="5">The sequence shown here is derived from an EMBL/GenBank/DDBJ whole genome shotgun (WGS) entry which is preliminary data.</text>
</comment>
<evidence type="ECO:0000256" key="4">
    <source>
        <dbReference type="SAM" id="SignalP"/>
    </source>
</evidence>
<feature type="region of interest" description="Disordered" evidence="2">
    <location>
        <begin position="980"/>
        <end position="1007"/>
    </location>
</feature>
<dbReference type="Proteomes" id="UP000612055">
    <property type="component" value="Unassembled WGS sequence"/>
</dbReference>
<feature type="region of interest" description="Disordered" evidence="2">
    <location>
        <begin position="734"/>
        <end position="757"/>
    </location>
</feature>
<keyword evidence="4" id="KW-0732">Signal</keyword>
<feature type="region of interest" description="Disordered" evidence="2">
    <location>
        <begin position="297"/>
        <end position="351"/>
    </location>
</feature>
<feature type="signal peptide" evidence="4">
    <location>
        <begin position="1"/>
        <end position="22"/>
    </location>
</feature>
<dbReference type="GO" id="GO:0016491">
    <property type="term" value="F:oxidoreductase activity"/>
    <property type="evidence" value="ECO:0007669"/>
    <property type="project" value="UniProtKB-KW"/>
</dbReference>
<protein>
    <submittedName>
        <fullName evidence="5">Uncharacterized protein</fullName>
    </submittedName>
</protein>
<keyword evidence="3" id="KW-0472">Membrane</keyword>
<evidence type="ECO:0000313" key="6">
    <source>
        <dbReference type="Proteomes" id="UP000612055"/>
    </source>
</evidence>
<feature type="compositionally biased region" description="Low complexity" evidence="2">
    <location>
        <begin position="1061"/>
        <end position="1070"/>
    </location>
</feature>
<feature type="region of interest" description="Disordered" evidence="2">
    <location>
        <begin position="862"/>
        <end position="891"/>
    </location>
</feature>
<keyword evidence="1" id="KW-0560">Oxidoreductase</keyword>
<feature type="compositionally biased region" description="Low complexity" evidence="2">
    <location>
        <begin position="297"/>
        <end position="309"/>
    </location>
</feature>
<reference evidence="5" key="1">
    <citation type="journal article" date="2020" name="bioRxiv">
        <title>Comparative genomics of Chlamydomonas.</title>
        <authorList>
            <person name="Craig R.J."/>
            <person name="Hasan A.R."/>
            <person name="Ness R.W."/>
            <person name="Keightley P.D."/>
        </authorList>
    </citation>
    <scope>NUCLEOTIDE SEQUENCE</scope>
    <source>
        <strain evidence="5">CCAP 11/70</strain>
    </source>
</reference>
<keyword evidence="3" id="KW-1133">Transmembrane helix</keyword>
<evidence type="ECO:0000256" key="2">
    <source>
        <dbReference type="SAM" id="MobiDB-lite"/>
    </source>
</evidence>
<feature type="compositionally biased region" description="Polar residues" evidence="2">
    <location>
        <begin position="1094"/>
        <end position="1106"/>
    </location>
</feature>
<evidence type="ECO:0000256" key="1">
    <source>
        <dbReference type="ARBA" id="ARBA00023002"/>
    </source>
</evidence>
<evidence type="ECO:0000256" key="3">
    <source>
        <dbReference type="SAM" id="Phobius"/>
    </source>
</evidence>
<accession>A0A835YD97</accession>
<feature type="transmembrane region" description="Helical" evidence="3">
    <location>
        <begin position="1149"/>
        <end position="1166"/>
    </location>
</feature>
<dbReference type="InterPro" id="IPR016160">
    <property type="entry name" value="Ald_DH_CS_CYS"/>
</dbReference>
<proteinExistence type="predicted"/>
<name>A0A835YD97_9CHLO</name>
<keyword evidence="3" id="KW-0812">Transmembrane</keyword>
<feature type="region of interest" description="Disordered" evidence="2">
    <location>
        <begin position="630"/>
        <end position="658"/>
    </location>
</feature>